<dbReference type="OrthoDB" id="2664636at2"/>
<proteinExistence type="predicted"/>
<keyword evidence="1" id="KW-0812">Transmembrane</keyword>
<gene>
    <name evidence="2" type="ORF">SAMN02745163_02452</name>
</gene>
<feature type="transmembrane region" description="Helical" evidence="1">
    <location>
        <begin position="12"/>
        <end position="32"/>
    </location>
</feature>
<keyword evidence="1" id="KW-0472">Membrane</keyword>
<dbReference type="EMBL" id="FQZB01000010">
    <property type="protein sequence ID" value="SHJ73196.1"/>
    <property type="molecule type" value="Genomic_DNA"/>
</dbReference>
<protein>
    <submittedName>
        <fullName evidence="2">Uncharacterized protein</fullName>
    </submittedName>
</protein>
<evidence type="ECO:0000313" key="3">
    <source>
        <dbReference type="Proteomes" id="UP000184310"/>
    </source>
</evidence>
<feature type="transmembrane region" description="Helical" evidence="1">
    <location>
        <begin position="81"/>
        <end position="102"/>
    </location>
</feature>
<dbReference type="AlphaFoldDB" id="A0A1M6LPR6"/>
<accession>A0A1M6LPR6</accession>
<keyword evidence="3" id="KW-1185">Reference proteome</keyword>
<feature type="transmembrane region" description="Helical" evidence="1">
    <location>
        <begin position="38"/>
        <end position="60"/>
    </location>
</feature>
<name>A0A1M6LPR6_9CLOT</name>
<sequence>MNRKMLYKRNKKFSIIFAILVILSVLPFPFLFSSNRKIAFGASVTFHSFFSIVLLIMLLITIYSLIMNTKSKNKAIIKTNITVYILAIAGVSLIFYLCISTLPDYYKDIPKIITSEYPSVDGKLTNLSIHKGRGSSTKFIIDGIKFSIDGIPSSDFLVEGKKYHVCYLPNSKFVIKIERYNE</sequence>
<evidence type="ECO:0000256" key="1">
    <source>
        <dbReference type="SAM" id="Phobius"/>
    </source>
</evidence>
<keyword evidence="1" id="KW-1133">Transmembrane helix</keyword>
<reference evidence="2 3" key="1">
    <citation type="submission" date="2016-11" db="EMBL/GenBank/DDBJ databases">
        <authorList>
            <person name="Jaros S."/>
            <person name="Januszkiewicz K."/>
            <person name="Wedrychowicz H."/>
        </authorList>
    </citation>
    <scope>NUCLEOTIDE SEQUENCE [LARGE SCALE GENOMIC DNA]</scope>
    <source>
        <strain evidence="2 3">DSM 21758</strain>
    </source>
</reference>
<dbReference type="Proteomes" id="UP000184310">
    <property type="component" value="Unassembled WGS sequence"/>
</dbReference>
<organism evidence="2 3">
    <name type="scientific">Clostridium cavendishii DSM 21758</name>
    <dbReference type="NCBI Taxonomy" id="1121302"/>
    <lineage>
        <taxon>Bacteria</taxon>
        <taxon>Bacillati</taxon>
        <taxon>Bacillota</taxon>
        <taxon>Clostridia</taxon>
        <taxon>Eubacteriales</taxon>
        <taxon>Clostridiaceae</taxon>
        <taxon>Clostridium</taxon>
    </lineage>
</organism>
<evidence type="ECO:0000313" key="2">
    <source>
        <dbReference type="EMBL" id="SHJ73196.1"/>
    </source>
</evidence>